<sequence length="265" mass="27825">MASLAAFLSHTPCLCHVESGEVTQGSYHYDLAGVAPRWWAPLLPALSRLPIRSLSVYGLAVAALVDTQIGAVPLRHLHLRNMDATDKGHELVAAALLARHQRSLEGLVLDATPSFRSFRDDGFGDPVGSVASLLVNVGSLPALTVLTLCCPLTPAVAAAVEAACPGLGSPTLNCMGGFAYAPEDRLADGPAEVGTLRELELGVRDISVSTQSPLSCLTGLTHLVLHVRVTAKLEVESWPDVTGLKIPHVYQTCDLGVSLSRSSPG</sequence>
<reference evidence="1" key="1">
    <citation type="submission" date="2019-11" db="EMBL/GenBank/DDBJ databases">
        <title>Nori genome reveals adaptations in red seaweeds to the harsh intertidal environment.</title>
        <authorList>
            <person name="Wang D."/>
            <person name="Mao Y."/>
        </authorList>
    </citation>
    <scope>NUCLEOTIDE SEQUENCE</scope>
    <source>
        <tissue evidence="1">Gametophyte</tissue>
    </source>
</reference>
<organism evidence="1 2">
    <name type="scientific">Pyropia yezoensis</name>
    <name type="common">Susabi-nori</name>
    <name type="synonym">Porphyra yezoensis</name>
    <dbReference type="NCBI Taxonomy" id="2788"/>
    <lineage>
        <taxon>Eukaryota</taxon>
        <taxon>Rhodophyta</taxon>
        <taxon>Bangiophyceae</taxon>
        <taxon>Bangiales</taxon>
        <taxon>Bangiaceae</taxon>
        <taxon>Pyropia</taxon>
    </lineage>
</organism>
<protein>
    <submittedName>
        <fullName evidence="1">Uncharacterized protein</fullName>
    </submittedName>
</protein>
<proteinExistence type="predicted"/>
<evidence type="ECO:0000313" key="1">
    <source>
        <dbReference type="EMBL" id="KAK1861973.1"/>
    </source>
</evidence>
<accession>A0ACC3BWI4</accession>
<evidence type="ECO:0000313" key="2">
    <source>
        <dbReference type="Proteomes" id="UP000798662"/>
    </source>
</evidence>
<dbReference type="EMBL" id="CM020618">
    <property type="protein sequence ID" value="KAK1861973.1"/>
    <property type="molecule type" value="Genomic_DNA"/>
</dbReference>
<dbReference type="Proteomes" id="UP000798662">
    <property type="component" value="Chromosome 1"/>
</dbReference>
<keyword evidence="2" id="KW-1185">Reference proteome</keyword>
<name>A0ACC3BWI4_PYRYE</name>
<comment type="caution">
    <text evidence="1">The sequence shown here is derived from an EMBL/GenBank/DDBJ whole genome shotgun (WGS) entry which is preliminary data.</text>
</comment>
<gene>
    <name evidence="1" type="ORF">I4F81_004549</name>
</gene>